<dbReference type="InterPro" id="IPR036737">
    <property type="entry name" value="OmpA-like_sf"/>
</dbReference>
<keyword evidence="4" id="KW-1185">Reference proteome</keyword>
<dbReference type="CDD" id="cd07185">
    <property type="entry name" value="OmpA_C-like"/>
    <property type="match status" value="1"/>
</dbReference>
<name>A0ABS9V6S1_9BACT</name>
<dbReference type="Gene3D" id="3.30.1330.60">
    <property type="entry name" value="OmpA-like domain"/>
    <property type="match status" value="1"/>
</dbReference>
<accession>A0ABS9V6S1</accession>
<sequence length="642" mass="73906">MKIIKTIITVYISLILVGFVSAQGFQTFEKRRLQEANDAFKKGQFLEALDLYKKSLSVKETREAVQGLAMTNYYLKNYEVASEGFLYLKDNFELSEDDVLPYFETSVKLKDYKQAQLLYQLSKFSNRINLKKNELAYMQGILKKNENPIIDQSVESIVSLSGINSIYRDFGLQNYNGTYYFVSNKPDKFFQSTGNPYENLIFKSYQINSSDIESTQNAQLVTFIENKVQHGIITFSNHFVFYSASELDNTKKLKNIILPDNDIRLPEIFLRPKLENGQYGAEQKLINDKSEKYAMIDPHWDFERNILIFSSDIPGGYGGLDLYYVEYLGKNKWSKPKNIGKPINTDKDERSPFVKDAKLYFSSNGHEGYGGYDVYFSIIKANSYGQPENLEMPTNSNGDDLFFTIYKNQDQKEAYISSNRDGNDDLYKITYVNNSTKSLGGIVFDREYNTPIKPLKILYLQDLDTTLIYTDDKGKFEINWNPEVQKSSVLILNKGYEPFQQIIIEPAKSKEYMKFGMTRLNTEKQLLFEAGFDDSGKLTKGDNTEKLDRLVLLLKHNMDTEVQIFCHTDARGNPITNKRKSETRAQLVKDYLTNQGINKDRIKTIGEGSGKPINDCVPGIPCSDEEHLENDRVEFQIINNKK</sequence>
<dbReference type="Pfam" id="PF00691">
    <property type="entry name" value="OmpA"/>
    <property type="match status" value="1"/>
</dbReference>
<dbReference type="PANTHER" id="PTHR30329">
    <property type="entry name" value="STATOR ELEMENT OF FLAGELLAR MOTOR COMPLEX"/>
    <property type="match status" value="1"/>
</dbReference>
<reference evidence="3" key="1">
    <citation type="submission" date="2022-03" db="EMBL/GenBank/DDBJ databases">
        <title>De novo assembled genomes of Belliella spp. (Cyclobacteriaceae) strains.</title>
        <authorList>
            <person name="Szabo A."/>
            <person name="Korponai K."/>
            <person name="Felfoldi T."/>
        </authorList>
    </citation>
    <scope>NUCLEOTIDE SEQUENCE</scope>
    <source>
        <strain evidence="3">DSM 111903</strain>
    </source>
</reference>
<evidence type="ECO:0000256" key="1">
    <source>
        <dbReference type="PROSITE-ProRule" id="PRU00473"/>
    </source>
</evidence>
<evidence type="ECO:0000313" key="4">
    <source>
        <dbReference type="Proteomes" id="UP001165430"/>
    </source>
</evidence>
<dbReference type="InterPro" id="IPR006665">
    <property type="entry name" value="OmpA-like"/>
</dbReference>
<dbReference type="EMBL" id="JAKZGO010000001">
    <property type="protein sequence ID" value="MCH7412115.1"/>
    <property type="molecule type" value="Genomic_DNA"/>
</dbReference>
<evidence type="ECO:0000259" key="2">
    <source>
        <dbReference type="PROSITE" id="PS51123"/>
    </source>
</evidence>
<dbReference type="SUPFAM" id="SSF103088">
    <property type="entry name" value="OmpA-like"/>
    <property type="match status" value="1"/>
</dbReference>
<keyword evidence="1" id="KW-0472">Membrane</keyword>
<proteinExistence type="predicted"/>
<dbReference type="RefSeq" id="WP_241409505.1">
    <property type="nucleotide sequence ID" value="NZ_JAKZGO010000001.1"/>
</dbReference>
<feature type="domain" description="OmpA-like" evidence="2">
    <location>
        <begin position="515"/>
        <end position="641"/>
    </location>
</feature>
<dbReference type="Proteomes" id="UP001165430">
    <property type="component" value="Unassembled WGS sequence"/>
</dbReference>
<comment type="caution">
    <text evidence="3">The sequence shown here is derived from an EMBL/GenBank/DDBJ whole genome shotgun (WGS) entry which is preliminary data.</text>
</comment>
<dbReference type="InterPro" id="IPR050330">
    <property type="entry name" value="Bact_OuterMem_StrucFunc"/>
</dbReference>
<dbReference type="PANTHER" id="PTHR30329:SF21">
    <property type="entry name" value="LIPOPROTEIN YIAD-RELATED"/>
    <property type="match status" value="1"/>
</dbReference>
<gene>
    <name evidence="3" type="ORF">MM213_01360</name>
</gene>
<organism evidence="3 4">
    <name type="scientific">Belliella alkalica</name>
    <dbReference type="NCBI Taxonomy" id="1730871"/>
    <lineage>
        <taxon>Bacteria</taxon>
        <taxon>Pseudomonadati</taxon>
        <taxon>Bacteroidota</taxon>
        <taxon>Cytophagia</taxon>
        <taxon>Cytophagales</taxon>
        <taxon>Cyclobacteriaceae</taxon>
        <taxon>Belliella</taxon>
    </lineage>
</organism>
<dbReference type="PROSITE" id="PS51123">
    <property type="entry name" value="OMPA_2"/>
    <property type="match status" value="1"/>
</dbReference>
<protein>
    <submittedName>
        <fullName evidence="3">OmpA family protein</fullName>
    </submittedName>
</protein>
<evidence type="ECO:0000313" key="3">
    <source>
        <dbReference type="EMBL" id="MCH7412115.1"/>
    </source>
</evidence>